<dbReference type="AlphaFoldDB" id="A0A1Y0LJL8"/>
<dbReference type="Proteomes" id="UP000195729">
    <property type="component" value="Chromosome"/>
</dbReference>
<gene>
    <name evidence="1" type="ORF">A7K98_08390</name>
    <name evidence="2" type="ORF">A7K99_08390</name>
</gene>
<dbReference type="Proteomes" id="UP000195814">
    <property type="component" value="Chromosome"/>
</dbReference>
<evidence type="ECO:0000313" key="4">
    <source>
        <dbReference type="Proteomes" id="UP000195814"/>
    </source>
</evidence>
<proteinExistence type="predicted"/>
<reference evidence="3 4" key="1">
    <citation type="submission" date="2016-05" db="EMBL/GenBank/DDBJ databases">
        <title>Complete genome sequence of two 2,5-diketo-D-glunonic acid producing strain Tatumella citrea.</title>
        <authorList>
            <person name="Duan C."/>
            <person name="Yang J."/>
            <person name="Yang S."/>
        </authorList>
    </citation>
    <scope>NUCLEOTIDE SEQUENCE [LARGE SCALE GENOMIC DNA]</scope>
    <source>
        <strain evidence="2 3">ATCC 39140</strain>
        <strain evidence="1 4">DSM 13699</strain>
    </source>
</reference>
<sequence length="176" mass="20503">MPKIISHSLLTYHEIEMDEVIPLAMSFIADGRPWHSHAISPGCHFNPYPDLYAVVVEDNQHNIAYISPSVSFPEADKQLVRLLHGDDILNPDIRFTQSEQDIESELLQRVRQLNEQGVAWHHHMNFPHCLMTRQTQQWMITVESDAGVFQEEYPGEPKEILRQLEVLYFRNLEQST</sequence>
<evidence type="ECO:0000313" key="3">
    <source>
        <dbReference type="Proteomes" id="UP000195729"/>
    </source>
</evidence>
<dbReference type="KEGG" id="tci:A7K98_08390"/>
<evidence type="ECO:0000313" key="1">
    <source>
        <dbReference type="EMBL" id="ARU93792.1"/>
    </source>
</evidence>
<dbReference type="EMBL" id="CP015579">
    <property type="protein sequence ID" value="ARU93792.1"/>
    <property type="molecule type" value="Genomic_DNA"/>
</dbReference>
<dbReference type="EMBL" id="CP015581">
    <property type="protein sequence ID" value="ARU97830.1"/>
    <property type="molecule type" value="Genomic_DNA"/>
</dbReference>
<dbReference type="RefSeq" id="WP_087488152.1">
    <property type="nucleotide sequence ID" value="NZ_CP015579.1"/>
</dbReference>
<evidence type="ECO:0000313" key="2">
    <source>
        <dbReference type="EMBL" id="ARU97830.1"/>
    </source>
</evidence>
<keyword evidence="3" id="KW-1185">Reference proteome</keyword>
<accession>A0A1Y0LJL8</accession>
<name>A0A1Y0LJL8_TATCI</name>
<organism evidence="1 4">
    <name type="scientific">Tatumella citrea</name>
    <name type="common">Pantoea citrea</name>
    <dbReference type="NCBI Taxonomy" id="53336"/>
    <lineage>
        <taxon>Bacteria</taxon>
        <taxon>Pseudomonadati</taxon>
        <taxon>Pseudomonadota</taxon>
        <taxon>Gammaproteobacteria</taxon>
        <taxon>Enterobacterales</taxon>
        <taxon>Erwiniaceae</taxon>
        <taxon>Tatumella</taxon>
    </lineage>
</organism>
<protein>
    <submittedName>
        <fullName evidence="1">Uncharacterized protein</fullName>
    </submittedName>
</protein>